<evidence type="ECO:0000313" key="2">
    <source>
        <dbReference type="Proteomes" id="UP000242616"/>
    </source>
</evidence>
<sequence>MDYGNFNEKIGVKLIFEFKLDFPLYLGKGNFENLKNELTSVGFSDFSFSGFLSDKVFKSENGFYIKSRAFFIIKTFFNKRIADILNNKIYGLKPHKIYINRLNFNREFYVLNSNLDLDLVEDYSDFIREKLIEKYRELYGKNPDDNSLVVIIKNGKNYKKALFFGSKELINLANVLGLYGTGGYRGFLVEDKKFGVINNEIKSEL</sequence>
<evidence type="ECO:0000313" key="1">
    <source>
        <dbReference type="EMBL" id="ONN28070.1"/>
    </source>
</evidence>
<dbReference type="RefSeq" id="WP_077197723.1">
    <property type="nucleotide sequence ID" value="NZ_LBFC01000002.1"/>
</dbReference>
<protein>
    <submittedName>
        <fullName evidence="1">Uncharacterized protein</fullName>
    </submittedName>
</protein>
<gene>
    <name evidence="1" type="ORF">XJ44_00560</name>
</gene>
<dbReference type="Proteomes" id="UP000242616">
    <property type="component" value="Unassembled WGS sequence"/>
</dbReference>
<accession>A0ABX3IJR5</accession>
<reference evidence="1 2" key="1">
    <citation type="submission" date="2015-06" db="EMBL/GenBank/DDBJ databases">
        <title>Genome sequencing of Thermotogales isolates from hydrothermal vents.</title>
        <authorList>
            <person name="Haverkamp T.H."/>
            <person name="Kublanov I.V."/>
            <person name="Nesbo C.L."/>
        </authorList>
    </citation>
    <scope>NUCLEOTIDE SEQUENCE [LARGE SCALE GENOMIC DNA]</scope>
    <source>
        <strain evidence="2">ik275mar</strain>
    </source>
</reference>
<comment type="caution">
    <text evidence="1">The sequence shown here is derived from an EMBL/GenBank/DDBJ whole genome shotgun (WGS) entry which is preliminary data.</text>
</comment>
<dbReference type="EMBL" id="LBFC01000002">
    <property type="protein sequence ID" value="ONN28070.1"/>
    <property type="molecule type" value="Genomic_DNA"/>
</dbReference>
<organism evidence="1 2">
    <name type="scientific">Thermosipho affectus</name>
    <dbReference type="NCBI Taxonomy" id="660294"/>
    <lineage>
        <taxon>Bacteria</taxon>
        <taxon>Thermotogati</taxon>
        <taxon>Thermotogota</taxon>
        <taxon>Thermotogae</taxon>
        <taxon>Thermotogales</taxon>
        <taxon>Fervidobacteriaceae</taxon>
        <taxon>Thermosipho</taxon>
    </lineage>
</organism>
<proteinExistence type="predicted"/>
<keyword evidence="2" id="KW-1185">Reference proteome</keyword>
<name>A0ABX3IJR5_9BACT</name>